<reference evidence="4" key="1">
    <citation type="journal article" date="2021" name="PeerJ">
        <title>Extensive microbial diversity within the chicken gut microbiome revealed by metagenomics and culture.</title>
        <authorList>
            <person name="Gilroy R."/>
            <person name="Ravi A."/>
            <person name="Getino M."/>
            <person name="Pursley I."/>
            <person name="Horton D.L."/>
            <person name="Alikhan N.F."/>
            <person name="Baker D."/>
            <person name="Gharbi K."/>
            <person name="Hall N."/>
            <person name="Watson M."/>
            <person name="Adriaenssens E.M."/>
            <person name="Foster-Nyarko E."/>
            <person name="Jarju S."/>
            <person name="Secka A."/>
            <person name="Antonio M."/>
            <person name="Oren A."/>
            <person name="Chaudhuri R.R."/>
            <person name="La Ragione R."/>
            <person name="Hildebrand F."/>
            <person name="Pallen M.J."/>
        </authorList>
    </citation>
    <scope>NUCLEOTIDE SEQUENCE</scope>
    <source>
        <strain evidence="4">CHK174-6876</strain>
    </source>
</reference>
<keyword evidence="2" id="KW-0812">Transmembrane</keyword>
<dbReference type="InterPro" id="IPR003362">
    <property type="entry name" value="Bact_transf"/>
</dbReference>
<accession>A0A921K0J2</accession>
<feature type="transmembrane region" description="Helical" evidence="2">
    <location>
        <begin position="31"/>
        <end position="54"/>
    </location>
</feature>
<evidence type="ECO:0000259" key="3">
    <source>
        <dbReference type="Pfam" id="PF02397"/>
    </source>
</evidence>
<organism evidence="4 5">
    <name type="scientific">Ligilactobacillus acidipiscis</name>
    <dbReference type="NCBI Taxonomy" id="89059"/>
    <lineage>
        <taxon>Bacteria</taxon>
        <taxon>Bacillati</taxon>
        <taxon>Bacillota</taxon>
        <taxon>Bacilli</taxon>
        <taxon>Lactobacillales</taxon>
        <taxon>Lactobacillaceae</taxon>
        <taxon>Ligilactobacillus</taxon>
    </lineage>
</organism>
<evidence type="ECO:0000313" key="4">
    <source>
        <dbReference type="EMBL" id="HJE97149.1"/>
    </source>
</evidence>
<dbReference type="EMBL" id="DYXG01000058">
    <property type="protein sequence ID" value="HJE97149.1"/>
    <property type="molecule type" value="Genomic_DNA"/>
</dbReference>
<comment type="caution">
    <text evidence="4">The sequence shown here is derived from an EMBL/GenBank/DDBJ whole genome shotgun (WGS) entry which is preliminary data.</text>
</comment>
<dbReference type="Proteomes" id="UP000707535">
    <property type="component" value="Unassembled WGS sequence"/>
</dbReference>
<dbReference type="AlphaFoldDB" id="A0A921K0J2"/>
<dbReference type="Pfam" id="PF02397">
    <property type="entry name" value="Bac_transf"/>
    <property type="match status" value="1"/>
</dbReference>
<feature type="domain" description="Bacterial sugar transferase" evidence="3">
    <location>
        <begin position="26"/>
        <end position="213"/>
    </location>
</feature>
<evidence type="ECO:0000313" key="5">
    <source>
        <dbReference type="Proteomes" id="UP000707535"/>
    </source>
</evidence>
<dbReference type="PANTHER" id="PTHR30576:SF0">
    <property type="entry name" value="UNDECAPRENYL-PHOSPHATE N-ACETYLGALACTOSAMINYL 1-PHOSPHATE TRANSFERASE-RELATED"/>
    <property type="match status" value="1"/>
</dbReference>
<dbReference type="PANTHER" id="PTHR30576">
    <property type="entry name" value="COLANIC BIOSYNTHESIS UDP-GLUCOSE LIPID CARRIER TRANSFERASE"/>
    <property type="match status" value="1"/>
</dbReference>
<keyword evidence="2" id="KW-0472">Membrane</keyword>
<dbReference type="GO" id="GO:0016780">
    <property type="term" value="F:phosphotransferase activity, for other substituted phosphate groups"/>
    <property type="evidence" value="ECO:0007669"/>
    <property type="project" value="TreeGrafter"/>
</dbReference>
<comment type="similarity">
    <text evidence="1">Belongs to the bacterial sugar transferase family.</text>
</comment>
<reference evidence="4" key="2">
    <citation type="submission" date="2021-09" db="EMBL/GenBank/DDBJ databases">
        <authorList>
            <person name="Gilroy R."/>
        </authorList>
    </citation>
    <scope>NUCLEOTIDE SEQUENCE</scope>
    <source>
        <strain evidence="4">CHK174-6876</strain>
    </source>
</reference>
<protein>
    <submittedName>
        <fullName evidence="4">Sugar transferase</fullName>
    </submittedName>
</protein>
<evidence type="ECO:0000256" key="1">
    <source>
        <dbReference type="ARBA" id="ARBA00006464"/>
    </source>
</evidence>
<keyword evidence="2" id="KW-1133">Transmembrane helix</keyword>
<gene>
    <name evidence="4" type="ORF">K8V00_05970</name>
</gene>
<name>A0A921K0J2_9LACO</name>
<keyword evidence="4" id="KW-0808">Transferase</keyword>
<sequence length="219" mass="25483">MTNNNNNRKNLDKSKIDSRKFYYFFKRFGDIVLSGAALIILAIFFLIIAILIHLEDRGPAFYSQTRVGKNGKMFKIYKFRSMTVDADEKLAELKKYNEIDGLMFKMKDDPRITKVGKFLRKTSIDELPQFLNVFKGDMSLVGPRPPLVSEYMNYSDYDKQRLYVVPGCTGLWQATVRNSVGFSKMVQIDLDYIERQSIWLDLKIIFMTVKVMLFPNGAY</sequence>
<proteinExistence type="inferred from homology"/>
<evidence type="ECO:0000256" key="2">
    <source>
        <dbReference type="SAM" id="Phobius"/>
    </source>
</evidence>